<keyword evidence="2" id="KW-1185">Reference proteome</keyword>
<dbReference type="EMBL" id="SJPP01000002">
    <property type="protein sequence ID" value="TWU09452.1"/>
    <property type="molecule type" value="Genomic_DNA"/>
</dbReference>
<evidence type="ECO:0000313" key="1">
    <source>
        <dbReference type="EMBL" id="TWU09452.1"/>
    </source>
</evidence>
<sequence>MDESSFIAALKESPGDRGVQQRYADWFTEARD</sequence>
<gene>
    <name evidence="1" type="ORF">CA54_46940</name>
</gene>
<accession>A0A5C6BCL3</accession>
<name>A0A5C6BCL3_9PLAN</name>
<protein>
    <submittedName>
        <fullName evidence="1">Uncharacterized protein</fullName>
    </submittedName>
</protein>
<reference evidence="1 2" key="1">
    <citation type="submission" date="2019-02" db="EMBL/GenBank/DDBJ databases">
        <title>Deep-cultivation of Planctomycetes and their phenomic and genomic characterization uncovers novel biology.</title>
        <authorList>
            <person name="Wiegand S."/>
            <person name="Jogler M."/>
            <person name="Boedeker C."/>
            <person name="Pinto D."/>
            <person name="Vollmers J."/>
            <person name="Rivas-Marin E."/>
            <person name="Kohn T."/>
            <person name="Peeters S.H."/>
            <person name="Heuer A."/>
            <person name="Rast P."/>
            <person name="Oberbeckmann S."/>
            <person name="Bunk B."/>
            <person name="Jeske O."/>
            <person name="Meyerdierks A."/>
            <person name="Storesund J.E."/>
            <person name="Kallscheuer N."/>
            <person name="Luecker S."/>
            <person name="Lage O.M."/>
            <person name="Pohl T."/>
            <person name="Merkel B.J."/>
            <person name="Hornburger P."/>
            <person name="Mueller R.-W."/>
            <person name="Bruemmer F."/>
            <person name="Labrenz M."/>
            <person name="Spormann A.M."/>
            <person name="Op Den Camp H."/>
            <person name="Overmann J."/>
            <person name="Amann R."/>
            <person name="Jetten M.S.M."/>
            <person name="Mascher T."/>
            <person name="Medema M.H."/>
            <person name="Devos D.P."/>
            <person name="Kaster A.-K."/>
            <person name="Ovreas L."/>
            <person name="Rohde M."/>
            <person name="Galperin M.Y."/>
            <person name="Jogler C."/>
        </authorList>
    </citation>
    <scope>NUCLEOTIDE SEQUENCE [LARGE SCALE GENOMIC DNA]</scope>
    <source>
        <strain evidence="1 2">CA54</strain>
    </source>
</reference>
<dbReference type="AlphaFoldDB" id="A0A5C6BCL3"/>
<proteinExistence type="predicted"/>
<dbReference type="Proteomes" id="UP000320735">
    <property type="component" value="Unassembled WGS sequence"/>
</dbReference>
<comment type="caution">
    <text evidence="1">The sequence shown here is derived from an EMBL/GenBank/DDBJ whole genome shotgun (WGS) entry which is preliminary data.</text>
</comment>
<evidence type="ECO:0000313" key="2">
    <source>
        <dbReference type="Proteomes" id="UP000320735"/>
    </source>
</evidence>
<organism evidence="1 2">
    <name type="scientific">Symmachiella macrocystis</name>
    <dbReference type="NCBI Taxonomy" id="2527985"/>
    <lineage>
        <taxon>Bacteria</taxon>
        <taxon>Pseudomonadati</taxon>
        <taxon>Planctomycetota</taxon>
        <taxon>Planctomycetia</taxon>
        <taxon>Planctomycetales</taxon>
        <taxon>Planctomycetaceae</taxon>
        <taxon>Symmachiella</taxon>
    </lineage>
</organism>